<protein>
    <submittedName>
        <fullName evidence="1">Uncharacterized protein</fullName>
    </submittedName>
</protein>
<dbReference type="AlphaFoldDB" id="A0A6M0SPB8"/>
<sequence>MYFQKLESLKSEDKFKEQYMIIDSLDQWLALIPKTYKDRLVPELFSVNQEVPLDISFILFDKLVKLNILKERYAIRCSCGQILKFIDTIEGALDFIIEHNNDPIECDFCEKVVGLNTDNVIIIYKLVEKPNMSMFSKKNNSPNCLLVII</sequence>
<evidence type="ECO:0000313" key="1">
    <source>
        <dbReference type="EMBL" id="NFA42256.1"/>
    </source>
</evidence>
<evidence type="ECO:0000313" key="2">
    <source>
        <dbReference type="Proteomes" id="UP000472355"/>
    </source>
</evidence>
<organism evidence="1 2">
    <name type="scientific">Clostridium botulinum</name>
    <dbReference type="NCBI Taxonomy" id="1491"/>
    <lineage>
        <taxon>Bacteria</taxon>
        <taxon>Bacillati</taxon>
        <taxon>Bacillota</taxon>
        <taxon>Clostridia</taxon>
        <taxon>Eubacteriales</taxon>
        <taxon>Clostridiaceae</taxon>
        <taxon>Clostridium</taxon>
    </lineage>
</organism>
<dbReference type="EMBL" id="SGKU01000014">
    <property type="protein sequence ID" value="NFA42256.1"/>
    <property type="molecule type" value="Genomic_DNA"/>
</dbReference>
<gene>
    <name evidence="1" type="ORF">EXM65_06600</name>
</gene>
<comment type="caution">
    <text evidence="1">The sequence shown here is derived from an EMBL/GenBank/DDBJ whole genome shotgun (WGS) entry which is preliminary data.</text>
</comment>
<name>A0A6M0SPB8_CLOBO</name>
<reference evidence="1 2" key="1">
    <citation type="submission" date="2019-02" db="EMBL/GenBank/DDBJ databases">
        <title>Genome sequencing of Clostridium botulinum clinical isolates.</title>
        <authorList>
            <person name="Brunt J."/>
            <person name="Van Vliet A.H.M."/>
            <person name="Stringer S.C."/>
            <person name="Grant K.A."/>
            <person name="Carter A.C."/>
            <person name="Peck M.W."/>
        </authorList>
    </citation>
    <scope>NUCLEOTIDE SEQUENCE [LARGE SCALE GENOMIC DNA]</scope>
    <source>
        <strain evidence="1 2">H113700579</strain>
    </source>
</reference>
<dbReference type="Proteomes" id="UP000472355">
    <property type="component" value="Unassembled WGS sequence"/>
</dbReference>
<accession>A0A6M0SPB8</accession>
<proteinExistence type="predicted"/>